<evidence type="ECO:0000256" key="1">
    <source>
        <dbReference type="SAM" id="MobiDB-lite"/>
    </source>
</evidence>
<name>A0A5D0NHQ3_9ACTN</name>
<evidence type="ECO:0000313" key="3">
    <source>
        <dbReference type="Proteomes" id="UP000323380"/>
    </source>
</evidence>
<dbReference type="InterPro" id="IPR045955">
    <property type="entry name" value="DUF6375"/>
</dbReference>
<evidence type="ECO:0000313" key="2">
    <source>
        <dbReference type="EMBL" id="TYB43902.1"/>
    </source>
</evidence>
<sequence>MRIWHSYGSEHSMDLVLIGTFETVAGAEAAMERMEALKPLGEAEWPDNDWRRQDERMPTALADELMKLELYDMGRSDVDIYGYDYSIERNGSTVRIRTEESEVQGFLKVLIHLGARVEVFSRHDWNEDGTPRPRQAAEAEGGSD</sequence>
<dbReference type="RefSeq" id="WP_067896183.1">
    <property type="nucleotide sequence ID" value="NZ_VSFG01000005.1"/>
</dbReference>
<feature type="region of interest" description="Disordered" evidence="1">
    <location>
        <begin position="124"/>
        <end position="144"/>
    </location>
</feature>
<proteinExistence type="predicted"/>
<protein>
    <submittedName>
        <fullName evidence="2">Uncharacterized protein</fullName>
    </submittedName>
</protein>
<dbReference type="STRING" id="1220554.GCA_001552135_05058"/>
<dbReference type="Pfam" id="PF19902">
    <property type="entry name" value="DUF6375"/>
    <property type="match status" value="1"/>
</dbReference>
<organism evidence="2 3">
    <name type="scientific">Actinomadura chibensis</name>
    <dbReference type="NCBI Taxonomy" id="392828"/>
    <lineage>
        <taxon>Bacteria</taxon>
        <taxon>Bacillati</taxon>
        <taxon>Actinomycetota</taxon>
        <taxon>Actinomycetes</taxon>
        <taxon>Streptosporangiales</taxon>
        <taxon>Thermomonosporaceae</taxon>
        <taxon>Actinomadura</taxon>
    </lineage>
</organism>
<dbReference type="EMBL" id="VSFG01000005">
    <property type="protein sequence ID" value="TYB43902.1"/>
    <property type="molecule type" value="Genomic_DNA"/>
</dbReference>
<dbReference type="Proteomes" id="UP000323380">
    <property type="component" value="Unassembled WGS sequence"/>
</dbReference>
<feature type="compositionally biased region" description="Basic and acidic residues" evidence="1">
    <location>
        <begin position="124"/>
        <end position="137"/>
    </location>
</feature>
<reference evidence="2 3" key="1">
    <citation type="submission" date="2019-08" db="EMBL/GenBank/DDBJ databases">
        <title>Actinomadura sp. nov. CYP1-5 isolated from mountain soil.</title>
        <authorList>
            <person name="Songsumanus A."/>
            <person name="Kuncharoen N."/>
            <person name="Kudo T."/>
            <person name="Yuki M."/>
            <person name="Igarashi Y."/>
            <person name="Tanasupawat S."/>
        </authorList>
    </citation>
    <scope>NUCLEOTIDE SEQUENCE [LARGE SCALE GENOMIC DNA]</scope>
    <source>
        <strain evidence="2 3">JCM 14158</strain>
    </source>
</reference>
<comment type="caution">
    <text evidence="2">The sequence shown here is derived from an EMBL/GenBank/DDBJ whole genome shotgun (WGS) entry which is preliminary data.</text>
</comment>
<dbReference type="AlphaFoldDB" id="A0A5D0NHQ3"/>
<gene>
    <name evidence="2" type="ORF">FXF69_23305</name>
</gene>
<keyword evidence="3" id="KW-1185">Reference proteome</keyword>
<accession>A0A5D0NHQ3</accession>